<dbReference type="InterPro" id="IPR036271">
    <property type="entry name" value="Tet_transcr_reg_TetR-rel_C_sf"/>
</dbReference>
<accession>A0A1X0AWR0</accession>
<evidence type="ECO:0000256" key="2">
    <source>
        <dbReference type="ARBA" id="ARBA00023125"/>
    </source>
</evidence>
<evidence type="ECO:0000256" key="1">
    <source>
        <dbReference type="ARBA" id="ARBA00023015"/>
    </source>
</evidence>
<name>A0A1X0AWR0_9MYCO</name>
<dbReference type="STRING" id="1927124.BST13_16945"/>
<dbReference type="Proteomes" id="UP000192448">
    <property type="component" value="Unassembled WGS sequence"/>
</dbReference>
<dbReference type="PANTHER" id="PTHR47506">
    <property type="entry name" value="TRANSCRIPTIONAL REGULATORY PROTEIN"/>
    <property type="match status" value="1"/>
</dbReference>
<evidence type="ECO:0000313" key="7">
    <source>
        <dbReference type="Proteomes" id="UP000192448"/>
    </source>
</evidence>
<dbReference type="GO" id="GO:0003677">
    <property type="term" value="F:DNA binding"/>
    <property type="evidence" value="ECO:0007669"/>
    <property type="project" value="UniProtKB-KW"/>
</dbReference>
<evidence type="ECO:0000259" key="4">
    <source>
        <dbReference type="Pfam" id="PF00440"/>
    </source>
</evidence>
<dbReference type="EMBL" id="MVHF01000016">
    <property type="protein sequence ID" value="ORA34439.1"/>
    <property type="molecule type" value="Genomic_DNA"/>
</dbReference>
<evidence type="ECO:0000256" key="3">
    <source>
        <dbReference type="ARBA" id="ARBA00023163"/>
    </source>
</evidence>
<gene>
    <name evidence="6" type="ORF">BST13_16945</name>
</gene>
<keyword evidence="1" id="KW-0805">Transcription regulation</keyword>
<dbReference type="Pfam" id="PF21993">
    <property type="entry name" value="TetR_C_13_2"/>
    <property type="match status" value="1"/>
</dbReference>
<dbReference type="AlphaFoldDB" id="A0A1X0AWR0"/>
<evidence type="ECO:0000313" key="6">
    <source>
        <dbReference type="EMBL" id="ORA34439.1"/>
    </source>
</evidence>
<dbReference type="InterPro" id="IPR001647">
    <property type="entry name" value="HTH_TetR"/>
</dbReference>
<dbReference type="OrthoDB" id="4567939at2"/>
<dbReference type="Pfam" id="PF00440">
    <property type="entry name" value="TetR_N"/>
    <property type="match status" value="1"/>
</dbReference>
<dbReference type="InterPro" id="IPR054156">
    <property type="entry name" value="YxaF_TetR_C"/>
</dbReference>
<keyword evidence="7" id="KW-1185">Reference proteome</keyword>
<organism evidence="6 7">
    <name type="scientific">Mycobacterium aquaticum</name>
    <dbReference type="NCBI Taxonomy" id="1927124"/>
    <lineage>
        <taxon>Bacteria</taxon>
        <taxon>Bacillati</taxon>
        <taxon>Actinomycetota</taxon>
        <taxon>Actinomycetes</taxon>
        <taxon>Mycobacteriales</taxon>
        <taxon>Mycobacteriaceae</taxon>
        <taxon>Mycobacterium</taxon>
    </lineage>
</organism>
<dbReference type="SUPFAM" id="SSF48498">
    <property type="entry name" value="Tetracyclin repressor-like, C-terminal domain"/>
    <property type="match status" value="1"/>
</dbReference>
<dbReference type="Gene3D" id="1.10.357.10">
    <property type="entry name" value="Tetracycline Repressor, domain 2"/>
    <property type="match status" value="1"/>
</dbReference>
<protein>
    <submittedName>
        <fullName evidence="6">Uncharacterized protein</fullName>
    </submittedName>
</protein>
<comment type="caution">
    <text evidence="6">The sequence shown here is derived from an EMBL/GenBank/DDBJ whole genome shotgun (WGS) entry which is preliminary data.</text>
</comment>
<feature type="domain" description="HTH tetR-type" evidence="4">
    <location>
        <begin position="8"/>
        <end position="51"/>
    </location>
</feature>
<sequence>MAGPRERLIASAIELMRERGVHATGLSDLLAHSRTARGSIYQHFPEGKIQLMVQATLAAGRVITSKIEELTQALPADDVVMAFVAGWKESLTSSGFAAGCPIMAAAQAGPEALAVRDASAQVFADWARVIAASIASKGVDSATAASLGSFIVSTLEGAIIQCRSARSLQPLDDAHAGLMLLLRHVGAD</sequence>
<keyword evidence="3" id="KW-0804">Transcription</keyword>
<keyword evidence="2" id="KW-0238">DNA-binding</keyword>
<feature type="domain" description="Transcriptional regulator LmrA/YxaF-like C-terminal" evidence="5">
    <location>
        <begin position="79"/>
        <end position="175"/>
    </location>
</feature>
<reference evidence="6 7" key="1">
    <citation type="submission" date="2017-02" db="EMBL/GenBank/DDBJ databases">
        <title>The new phylogeny of genus Mycobacterium.</title>
        <authorList>
            <person name="Tortoli E."/>
            <person name="Trovato A."/>
            <person name="Cirillo D.M."/>
        </authorList>
    </citation>
    <scope>NUCLEOTIDE SEQUENCE [LARGE SCALE GENOMIC DNA]</scope>
    <source>
        <strain evidence="6 7">RW6</strain>
    </source>
</reference>
<dbReference type="RefSeq" id="WP_083165188.1">
    <property type="nucleotide sequence ID" value="NZ_MVHF01000016.1"/>
</dbReference>
<proteinExistence type="predicted"/>
<dbReference type="InterPro" id="IPR009057">
    <property type="entry name" value="Homeodomain-like_sf"/>
</dbReference>
<evidence type="ECO:0000259" key="5">
    <source>
        <dbReference type="Pfam" id="PF21993"/>
    </source>
</evidence>
<dbReference type="SUPFAM" id="SSF46689">
    <property type="entry name" value="Homeodomain-like"/>
    <property type="match status" value="1"/>
</dbReference>
<dbReference type="PANTHER" id="PTHR47506:SF3">
    <property type="entry name" value="HTH-TYPE TRANSCRIPTIONAL REGULATOR LMRA"/>
    <property type="match status" value="1"/>
</dbReference>